<keyword evidence="23" id="KW-1185">Reference proteome</keyword>
<dbReference type="EMBL" id="NRSG01000019">
    <property type="protein sequence ID" value="MBK1657490.1"/>
    <property type="molecule type" value="Genomic_DNA"/>
</dbReference>
<evidence type="ECO:0000256" key="6">
    <source>
        <dbReference type="ARBA" id="ARBA00022617"/>
    </source>
</evidence>
<dbReference type="SUPFAM" id="SSF46626">
    <property type="entry name" value="Cytochrome c"/>
    <property type="match status" value="2"/>
</dbReference>
<protein>
    <recommendedName>
        <fullName evidence="4">L-cysteine S-thiosulfotransferase subunit SoxA</fullName>
        <ecNumber evidence="3">2.8.5.2</ecNumber>
    </recommendedName>
    <alternativeName>
        <fullName evidence="16">Protein SoxA</fullName>
    </alternativeName>
    <alternativeName>
        <fullName evidence="17">SoxAX cytochrome complex subunit A</fullName>
    </alternativeName>
    <alternativeName>
        <fullName evidence="15">Sulfur oxidizing protein A</fullName>
    </alternativeName>
    <alternativeName>
        <fullName evidence="14">Thiosulfate-oxidizing multienzyme system protein SoxA</fullName>
    </alternativeName>
</protein>
<evidence type="ECO:0000256" key="7">
    <source>
        <dbReference type="ARBA" id="ARBA00022679"/>
    </source>
</evidence>
<evidence type="ECO:0000256" key="19">
    <source>
        <dbReference type="ARBA" id="ARBA00048423"/>
    </source>
</evidence>
<evidence type="ECO:0000256" key="2">
    <source>
        <dbReference type="ARBA" id="ARBA00011530"/>
    </source>
</evidence>
<dbReference type="InterPro" id="IPR009056">
    <property type="entry name" value="Cyt_c-like_dom"/>
</dbReference>
<dbReference type="PROSITE" id="PS51007">
    <property type="entry name" value="CYTC"/>
    <property type="match status" value="1"/>
</dbReference>
<dbReference type="InterPro" id="IPR036909">
    <property type="entry name" value="Cyt_c-like_dom_sf"/>
</dbReference>
<evidence type="ECO:0000259" key="21">
    <source>
        <dbReference type="PROSITE" id="PS51007"/>
    </source>
</evidence>
<evidence type="ECO:0000256" key="4">
    <source>
        <dbReference type="ARBA" id="ARBA00019364"/>
    </source>
</evidence>
<comment type="subcellular location">
    <subcellularLocation>
        <location evidence="1">Periplasm</location>
    </subcellularLocation>
</comment>
<evidence type="ECO:0000256" key="17">
    <source>
        <dbReference type="ARBA" id="ARBA00032318"/>
    </source>
</evidence>
<comment type="subunit">
    <text evidence="2">Heterodimer of SoxA and SoxX.</text>
</comment>
<feature type="domain" description="Cytochrome c" evidence="21">
    <location>
        <begin position="55"/>
        <end position="238"/>
    </location>
</feature>
<evidence type="ECO:0000256" key="10">
    <source>
        <dbReference type="ARBA" id="ARBA00022764"/>
    </source>
</evidence>
<evidence type="ECO:0000256" key="3">
    <source>
        <dbReference type="ARBA" id="ARBA00012408"/>
    </source>
</evidence>
<evidence type="ECO:0000256" key="18">
    <source>
        <dbReference type="ARBA" id="ARBA00048077"/>
    </source>
</evidence>
<dbReference type="PIRSF" id="PIRSF038455">
    <property type="entry name" value="SoxA"/>
    <property type="match status" value="1"/>
</dbReference>
<evidence type="ECO:0000256" key="14">
    <source>
        <dbReference type="ARBA" id="ARBA00030174"/>
    </source>
</evidence>
<keyword evidence="6 20" id="KW-0349">Heme</keyword>
<evidence type="ECO:0000256" key="13">
    <source>
        <dbReference type="ARBA" id="ARBA00025746"/>
    </source>
</evidence>
<keyword evidence="9" id="KW-0732">Signal</keyword>
<reference evidence="22 23" key="1">
    <citation type="journal article" date="2020" name="Microorganisms">
        <title>Osmotic Adaptation and Compatible Solute Biosynthesis of Phototrophic Bacteria as Revealed from Genome Analyses.</title>
        <authorList>
            <person name="Imhoff J.F."/>
            <person name="Rahn T."/>
            <person name="Kunzel S."/>
            <person name="Keller A."/>
            <person name="Neulinger S.C."/>
        </authorList>
    </citation>
    <scope>NUCLEOTIDE SEQUENCE [LARGE SCALE GENOMIC DNA]</scope>
    <source>
        <strain evidence="22 23">DSM 15382</strain>
    </source>
</reference>
<dbReference type="InterPro" id="IPR025710">
    <property type="entry name" value="SoxA"/>
</dbReference>
<comment type="caution">
    <text evidence="22">The sequence shown here is derived from an EMBL/GenBank/DDBJ whole genome shotgun (WGS) entry which is preliminary data.</text>
</comment>
<proteinExistence type="inferred from homology"/>
<comment type="catalytic activity">
    <reaction evidence="19">
        <text>S-sulfanyl-L-cysteinyl-[SoxY protein] + thiosulfate + 2 Fe(III)-[cytochrome c] = S-(2-sulfodisulfanyl)-L-cysteinyl-[SoxY protein] + 2 Fe(II)-[cytochrome c] + 2 H(+)</text>
        <dbReference type="Rhea" id="RHEA:51224"/>
        <dbReference type="Rhea" id="RHEA-COMP:10350"/>
        <dbReference type="Rhea" id="RHEA-COMP:14399"/>
        <dbReference type="Rhea" id="RHEA-COMP:14689"/>
        <dbReference type="Rhea" id="RHEA-COMP:14690"/>
        <dbReference type="ChEBI" id="CHEBI:15378"/>
        <dbReference type="ChEBI" id="CHEBI:29033"/>
        <dbReference type="ChEBI" id="CHEBI:29034"/>
        <dbReference type="ChEBI" id="CHEBI:33542"/>
        <dbReference type="ChEBI" id="CHEBI:61963"/>
        <dbReference type="ChEBI" id="CHEBI:140664"/>
        <dbReference type="EC" id="2.8.5.2"/>
    </reaction>
</comment>
<name>A0ABS1CSZ5_9PROT</name>
<evidence type="ECO:0000256" key="8">
    <source>
        <dbReference type="ARBA" id="ARBA00022723"/>
    </source>
</evidence>
<dbReference type="NCBIfam" id="TIGR04484">
    <property type="entry name" value="thiosulf_SoxA"/>
    <property type="match status" value="1"/>
</dbReference>
<dbReference type="EC" id="2.8.5.2" evidence="3"/>
<evidence type="ECO:0000313" key="23">
    <source>
        <dbReference type="Proteomes" id="UP000697995"/>
    </source>
</evidence>
<keyword evidence="8 20" id="KW-0479">Metal-binding</keyword>
<evidence type="ECO:0000256" key="1">
    <source>
        <dbReference type="ARBA" id="ARBA00004418"/>
    </source>
</evidence>
<dbReference type="Proteomes" id="UP000697995">
    <property type="component" value="Unassembled WGS sequence"/>
</dbReference>
<comment type="similarity">
    <text evidence="13">Belongs to the SoxA family.</text>
</comment>
<accession>A0ABS1CSZ5</accession>
<evidence type="ECO:0000256" key="15">
    <source>
        <dbReference type="ARBA" id="ARBA00030833"/>
    </source>
</evidence>
<keyword evidence="7" id="KW-0808">Transferase</keyword>
<evidence type="ECO:0000313" key="22">
    <source>
        <dbReference type="EMBL" id="MBK1657490.1"/>
    </source>
</evidence>
<evidence type="ECO:0000256" key="11">
    <source>
        <dbReference type="ARBA" id="ARBA00022982"/>
    </source>
</evidence>
<organism evidence="22 23">
    <name type="scientific">Paracraurococcus ruber</name>
    <dbReference type="NCBI Taxonomy" id="77675"/>
    <lineage>
        <taxon>Bacteria</taxon>
        <taxon>Pseudomonadati</taxon>
        <taxon>Pseudomonadota</taxon>
        <taxon>Alphaproteobacteria</taxon>
        <taxon>Acetobacterales</taxon>
        <taxon>Roseomonadaceae</taxon>
        <taxon>Paracraurococcus</taxon>
    </lineage>
</organism>
<sequence length="250" mass="27241">MGSPRPRRGRSRWLEALACAGALLLLGAGPRSGYETMTPQLRAMQDDDLSNPGMLAVAEGEALFAREGCAGCHTAEAMRGVAARYPALDRASQAPIDLSGRIAQCREKRQQRPPLPREGPAMLALTAFVAHQSRGLPLQPDPRLAEARRQGEALFRERRGQLNLSCAQCHDDNAGRRLAGSLIPEGHPNGYPLYRLEWQALGSLQRRLRNCLVGVRSEPFPPGAPDYVALEAYLVARARGLLVETPAIRP</sequence>
<evidence type="ECO:0000256" key="9">
    <source>
        <dbReference type="ARBA" id="ARBA00022729"/>
    </source>
</evidence>
<keyword evidence="10" id="KW-0574">Periplasm</keyword>
<evidence type="ECO:0000256" key="12">
    <source>
        <dbReference type="ARBA" id="ARBA00023004"/>
    </source>
</evidence>
<dbReference type="Pfam" id="PF21342">
    <property type="entry name" value="SoxA-TsdA_cyt-c"/>
    <property type="match status" value="2"/>
</dbReference>
<evidence type="ECO:0000256" key="20">
    <source>
        <dbReference type="PROSITE-ProRule" id="PRU00433"/>
    </source>
</evidence>
<keyword evidence="5" id="KW-0813">Transport</keyword>
<keyword evidence="12 20" id="KW-0408">Iron</keyword>
<comment type="catalytic activity">
    <reaction evidence="18">
        <text>L-cysteinyl-[SoxY protein] + thiosulfate + 2 Fe(III)-[cytochrome c] = S-sulfosulfanyl-L-cysteinyl-[SoxY protein] + 2 Fe(II)-[cytochrome c] + 2 H(+)</text>
        <dbReference type="Rhea" id="RHEA:56720"/>
        <dbReference type="Rhea" id="RHEA-COMP:10350"/>
        <dbReference type="Rhea" id="RHEA-COMP:14328"/>
        <dbReference type="Rhea" id="RHEA-COMP:14399"/>
        <dbReference type="Rhea" id="RHEA-COMP:14691"/>
        <dbReference type="ChEBI" id="CHEBI:15378"/>
        <dbReference type="ChEBI" id="CHEBI:29033"/>
        <dbReference type="ChEBI" id="CHEBI:29034"/>
        <dbReference type="ChEBI" id="CHEBI:29950"/>
        <dbReference type="ChEBI" id="CHEBI:33542"/>
        <dbReference type="ChEBI" id="CHEBI:139321"/>
        <dbReference type="EC" id="2.8.5.2"/>
    </reaction>
</comment>
<gene>
    <name evidence="22" type="primary">soxA</name>
    <name evidence="22" type="ORF">CKO45_04505</name>
</gene>
<evidence type="ECO:0000256" key="16">
    <source>
        <dbReference type="ARBA" id="ARBA00032236"/>
    </source>
</evidence>
<evidence type="ECO:0000256" key="5">
    <source>
        <dbReference type="ARBA" id="ARBA00022448"/>
    </source>
</evidence>
<dbReference type="RefSeq" id="WP_133220112.1">
    <property type="nucleotide sequence ID" value="NZ_NRSG01000019.1"/>
</dbReference>
<keyword evidence="11" id="KW-0249">Electron transport</keyword>
<dbReference type="Gene3D" id="1.10.760.10">
    <property type="entry name" value="Cytochrome c-like domain"/>
    <property type="match status" value="2"/>
</dbReference>